<dbReference type="AlphaFoldDB" id="A0A395HT42"/>
<dbReference type="Proteomes" id="UP000248961">
    <property type="component" value="Unassembled WGS sequence"/>
</dbReference>
<feature type="region of interest" description="Disordered" evidence="1">
    <location>
        <begin position="1"/>
        <end position="40"/>
    </location>
</feature>
<accession>A0A395HT42</accession>
<dbReference type="PROSITE" id="PS51397">
    <property type="entry name" value="WLM"/>
    <property type="match status" value="1"/>
</dbReference>
<dbReference type="SUPFAM" id="SSF54236">
    <property type="entry name" value="Ubiquitin-like"/>
    <property type="match status" value="1"/>
</dbReference>
<dbReference type="Gene3D" id="3.10.20.90">
    <property type="entry name" value="Phosphatidylinositol 3-kinase Catalytic Subunit, Chain A, domain 1"/>
    <property type="match status" value="1"/>
</dbReference>
<name>A0A395HT42_ASPHC</name>
<feature type="compositionally biased region" description="Gly residues" evidence="1">
    <location>
        <begin position="368"/>
        <end position="378"/>
    </location>
</feature>
<feature type="compositionally biased region" description="Low complexity" evidence="1">
    <location>
        <begin position="23"/>
        <end position="32"/>
    </location>
</feature>
<dbReference type="OrthoDB" id="49605at2759"/>
<dbReference type="GO" id="GO:0070628">
    <property type="term" value="F:proteasome binding"/>
    <property type="evidence" value="ECO:0007669"/>
    <property type="project" value="TreeGrafter"/>
</dbReference>
<dbReference type="GeneID" id="37204930"/>
<sequence length="406" mass="44325">MADATPNPPPVENSPPEHHDDQAAAATTTTAAEETESQSNETLHLTIHHRGTAHKISLPATSTLPDLTEHLSQKLNIPASNQKLLIAPSPGMCKPPFSPALTHTPLSTLLPYTSPRFKLTVLGTPSAEITSLNNQGATQQARDQLRRSTHAKYAATATPSSVSSAISRIHTLSSSSSSSDASPDNYTFHKLLPLPHLPNPSRSHDFLARLRDDPGIRSAMRIHRFSVPLLTEMDPAEHTTSHSRTLGLNRNKGQVIELRLRTDAYDGYRDYRTIRKTLCHELAHCVHSEHDRDFWELTKRIEGEVERGDYTRSVRVLGAGGSGGQDEFYNPGEWEETMREGLVLDERGWTGGRFVLGSGEGSEQAEGQGDGGGSGSATGPGSMREVLAKAAEERMKRERERGGSEK</sequence>
<dbReference type="PANTHER" id="PTHR47795:SF1">
    <property type="entry name" value="DNA-DEPENDENT METALLOPROTEASE WSS1 HOMOLOG 2"/>
    <property type="match status" value="1"/>
</dbReference>
<dbReference type="RefSeq" id="XP_025550276.1">
    <property type="nucleotide sequence ID" value="XM_025700641.1"/>
</dbReference>
<evidence type="ECO:0000256" key="1">
    <source>
        <dbReference type="SAM" id="MobiDB-lite"/>
    </source>
</evidence>
<keyword evidence="4" id="KW-1185">Reference proteome</keyword>
<dbReference type="InterPro" id="IPR013536">
    <property type="entry name" value="WLM_dom"/>
</dbReference>
<evidence type="ECO:0000313" key="4">
    <source>
        <dbReference type="Proteomes" id="UP000248961"/>
    </source>
</evidence>
<protein>
    <submittedName>
        <fullName evidence="3">WLM-domain-containing protein</fullName>
    </submittedName>
</protein>
<reference evidence="3 4" key="1">
    <citation type="submission" date="2018-02" db="EMBL/GenBank/DDBJ databases">
        <title>The genomes of Aspergillus section Nigri reveals drivers in fungal speciation.</title>
        <authorList>
            <consortium name="DOE Joint Genome Institute"/>
            <person name="Vesth T.C."/>
            <person name="Nybo J."/>
            <person name="Theobald S."/>
            <person name="Brandl J."/>
            <person name="Frisvad J.C."/>
            <person name="Nielsen K.F."/>
            <person name="Lyhne E.K."/>
            <person name="Kogle M.E."/>
            <person name="Kuo A."/>
            <person name="Riley R."/>
            <person name="Clum A."/>
            <person name="Nolan M."/>
            <person name="Lipzen A."/>
            <person name="Salamov A."/>
            <person name="Henrissat B."/>
            <person name="Wiebenga A."/>
            <person name="De vries R.P."/>
            <person name="Grigoriev I.V."/>
            <person name="Mortensen U.H."/>
            <person name="Andersen M.R."/>
            <person name="Baker S.E."/>
        </authorList>
    </citation>
    <scope>NUCLEOTIDE SEQUENCE [LARGE SCALE GENOMIC DNA]</scope>
    <source>
        <strain evidence="3 4">CBS 101889</strain>
    </source>
</reference>
<dbReference type="PANTHER" id="PTHR47795">
    <property type="entry name" value="UBIQUITIN AND WLM DOMAIN-CONTAINING METALLOPROTEASE SPCC1442.07C"/>
    <property type="match status" value="1"/>
</dbReference>
<dbReference type="EMBL" id="KZ824290">
    <property type="protein sequence ID" value="RAL11122.1"/>
    <property type="molecule type" value="Genomic_DNA"/>
</dbReference>
<feature type="compositionally biased region" description="Basic and acidic residues" evidence="1">
    <location>
        <begin position="386"/>
        <end position="406"/>
    </location>
</feature>
<feature type="compositionally biased region" description="Pro residues" evidence="1">
    <location>
        <begin position="1"/>
        <end position="13"/>
    </location>
</feature>
<feature type="region of interest" description="Disordered" evidence="1">
    <location>
        <begin position="354"/>
        <end position="406"/>
    </location>
</feature>
<dbReference type="InterPro" id="IPR029071">
    <property type="entry name" value="Ubiquitin-like_domsf"/>
</dbReference>
<dbReference type="STRING" id="1450537.A0A395HT42"/>
<feature type="domain" description="WLM" evidence="2">
    <location>
        <begin position="179"/>
        <end position="396"/>
    </location>
</feature>
<dbReference type="VEuPathDB" id="FungiDB:BO97DRAFT_478716"/>
<proteinExistence type="predicted"/>
<dbReference type="Pfam" id="PF08325">
    <property type="entry name" value="WLM"/>
    <property type="match status" value="1"/>
</dbReference>
<organism evidence="3 4">
    <name type="scientific">Aspergillus homomorphus (strain CBS 101889)</name>
    <dbReference type="NCBI Taxonomy" id="1450537"/>
    <lineage>
        <taxon>Eukaryota</taxon>
        <taxon>Fungi</taxon>
        <taxon>Dikarya</taxon>
        <taxon>Ascomycota</taxon>
        <taxon>Pezizomycotina</taxon>
        <taxon>Eurotiomycetes</taxon>
        <taxon>Eurotiomycetidae</taxon>
        <taxon>Eurotiales</taxon>
        <taxon>Aspergillaceae</taxon>
        <taxon>Aspergillus</taxon>
        <taxon>Aspergillus subgen. Circumdati</taxon>
    </lineage>
</organism>
<gene>
    <name evidence="3" type="ORF">BO97DRAFT_478716</name>
</gene>
<evidence type="ECO:0000259" key="2">
    <source>
        <dbReference type="PROSITE" id="PS51397"/>
    </source>
</evidence>
<evidence type="ECO:0000313" key="3">
    <source>
        <dbReference type="EMBL" id="RAL11122.1"/>
    </source>
</evidence>